<evidence type="ECO:0000313" key="4">
    <source>
        <dbReference type="Proteomes" id="UP000289821"/>
    </source>
</evidence>
<dbReference type="InterPro" id="IPR037523">
    <property type="entry name" value="VOC_core"/>
</dbReference>
<proteinExistence type="predicted"/>
<dbReference type="InterPro" id="IPR004360">
    <property type="entry name" value="Glyas_Fos-R_dOase_dom"/>
</dbReference>
<evidence type="ECO:0000313" key="3">
    <source>
        <dbReference type="EMBL" id="RXG11733.1"/>
    </source>
</evidence>
<dbReference type="GO" id="GO:0051213">
    <property type="term" value="F:dioxygenase activity"/>
    <property type="evidence" value="ECO:0007669"/>
    <property type="project" value="UniProtKB-KW"/>
</dbReference>
<protein>
    <submittedName>
        <fullName evidence="3">Catechol 2,3-dioxygenase-like lactoylglutathione lyase family enzyme</fullName>
    </submittedName>
</protein>
<evidence type="ECO:0000259" key="2">
    <source>
        <dbReference type="PROSITE" id="PS51819"/>
    </source>
</evidence>
<reference evidence="3 4" key="1">
    <citation type="submission" date="2018-07" db="EMBL/GenBank/DDBJ databases">
        <title>Leeuwenhoekiella genomics.</title>
        <authorList>
            <person name="Tahon G."/>
            <person name="Willems A."/>
        </authorList>
    </citation>
    <scope>NUCLEOTIDE SEQUENCE [LARGE SCALE GENOMIC DNA]</scope>
    <source>
        <strain evidence="3 4">R-50232</strain>
    </source>
</reference>
<dbReference type="Gene3D" id="3.10.180.10">
    <property type="entry name" value="2,3-Dihydroxybiphenyl 1,2-Dioxygenase, domain 1"/>
    <property type="match status" value="1"/>
</dbReference>
<comment type="caution">
    <text evidence="3">The sequence shown here is derived from an EMBL/GenBank/DDBJ whole genome shotgun (WGS) entry which is preliminary data.</text>
</comment>
<feature type="chain" id="PRO_5020776354" evidence="1">
    <location>
        <begin position="21"/>
        <end position="174"/>
    </location>
</feature>
<keyword evidence="3" id="KW-0560">Oxidoreductase</keyword>
<keyword evidence="3" id="KW-0223">Dioxygenase</keyword>
<accession>A0A4Q0NQL1</accession>
<dbReference type="PROSITE" id="PS51819">
    <property type="entry name" value="VOC"/>
    <property type="match status" value="1"/>
</dbReference>
<dbReference type="Proteomes" id="UP000289821">
    <property type="component" value="Unassembled WGS sequence"/>
</dbReference>
<dbReference type="Pfam" id="PF00903">
    <property type="entry name" value="Glyoxalase"/>
    <property type="match status" value="1"/>
</dbReference>
<dbReference type="GO" id="GO:0016829">
    <property type="term" value="F:lyase activity"/>
    <property type="evidence" value="ECO:0007669"/>
    <property type="project" value="UniProtKB-KW"/>
</dbReference>
<dbReference type="RefSeq" id="WP_128762731.1">
    <property type="nucleotide sequence ID" value="NZ_QOVI01000009.1"/>
</dbReference>
<dbReference type="EMBL" id="QOVI01000009">
    <property type="protein sequence ID" value="RXG11733.1"/>
    <property type="molecule type" value="Genomic_DNA"/>
</dbReference>
<dbReference type="SUPFAM" id="SSF54593">
    <property type="entry name" value="Glyoxalase/Bleomycin resistance protein/Dihydroxybiphenyl dioxygenase"/>
    <property type="match status" value="1"/>
</dbReference>
<keyword evidence="1" id="KW-0732">Signal</keyword>
<keyword evidence="4" id="KW-1185">Reference proteome</keyword>
<gene>
    <name evidence="3" type="ORF">DSM04_10959</name>
</gene>
<keyword evidence="3" id="KW-0456">Lyase</keyword>
<evidence type="ECO:0000256" key="1">
    <source>
        <dbReference type="SAM" id="SignalP"/>
    </source>
</evidence>
<feature type="signal peptide" evidence="1">
    <location>
        <begin position="1"/>
        <end position="20"/>
    </location>
</feature>
<dbReference type="AlphaFoldDB" id="A0A4Q0NQL1"/>
<dbReference type="OrthoDB" id="9792626at2"/>
<dbReference type="InterPro" id="IPR029068">
    <property type="entry name" value="Glyas_Bleomycin-R_OHBP_Dase"/>
</dbReference>
<organism evidence="3 4">
    <name type="scientific">Leeuwenhoekiella aestuarii</name>
    <dbReference type="NCBI Taxonomy" id="2249426"/>
    <lineage>
        <taxon>Bacteria</taxon>
        <taxon>Pseudomonadati</taxon>
        <taxon>Bacteroidota</taxon>
        <taxon>Flavobacteriia</taxon>
        <taxon>Flavobacteriales</taxon>
        <taxon>Flavobacteriaceae</taxon>
        <taxon>Leeuwenhoekiella</taxon>
    </lineage>
</organism>
<feature type="domain" description="VOC" evidence="2">
    <location>
        <begin position="27"/>
        <end position="171"/>
    </location>
</feature>
<name>A0A4Q0NQL1_9FLAO</name>
<sequence>MRILFSGLIFFALSIQALCAQTNFKSGALTAAVISSNSQQTLHFYRDILGLKDAGGFTIDVAFAERLGLSAGVPFEVTVLKFTDSPDSSQLKIVSFKEEEDLNVEEVKTSIQEQLGLQYLTLQVYSLDPIITRLKKEGILPEAETPIDLGNGSFLILLKDPDGVFVEVIGSLTL</sequence>